<feature type="chain" id="PRO_5040982237" description="Secreted protein" evidence="1">
    <location>
        <begin position="31"/>
        <end position="182"/>
    </location>
</feature>
<evidence type="ECO:0008006" key="4">
    <source>
        <dbReference type="Google" id="ProtNLM"/>
    </source>
</evidence>
<gene>
    <name evidence="2" type="ORF">C5U48_16520</name>
</gene>
<proteinExistence type="predicted"/>
<dbReference type="EMBL" id="PUEV01000085">
    <property type="protein sequence ID" value="PQM51190.1"/>
    <property type="molecule type" value="Genomic_DNA"/>
</dbReference>
<comment type="caution">
    <text evidence="2">The sequence shown here is derived from an EMBL/GenBank/DDBJ whole genome shotgun (WGS) entry which is preliminary data.</text>
</comment>
<evidence type="ECO:0000313" key="2">
    <source>
        <dbReference type="EMBL" id="PQM51190.1"/>
    </source>
</evidence>
<accession>A0A9X7NXR3</accession>
<organism evidence="2 3">
    <name type="scientific">Mycolicibacter virginiensis</name>
    <dbReference type="NCBI Taxonomy" id="1795032"/>
    <lineage>
        <taxon>Bacteria</taxon>
        <taxon>Bacillati</taxon>
        <taxon>Actinomycetota</taxon>
        <taxon>Actinomycetes</taxon>
        <taxon>Mycobacteriales</taxon>
        <taxon>Mycobacteriaceae</taxon>
        <taxon>Mycolicibacter</taxon>
    </lineage>
</organism>
<protein>
    <recommendedName>
        <fullName evidence="4">Secreted protein</fullName>
    </recommendedName>
</protein>
<name>A0A9X7NXR3_9MYCO</name>
<dbReference type="Proteomes" id="UP000237911">
    <property type="component" value="Unassembled WGS sequence"/>
</dbReference>
<keyword evidence="3" id="KW-1185">Reference proteome</keyword>
<evidence type="ECO:0000256" key="1">
    <source>
        <dbReference type="SAM" id="SignalP"/>
    </source>
</evidence>
<dbReference type="AlphaFoldDB" id="A0A9X7NXR3"/>
<sequence length="182" mass="19122">MSAMGKLVRGLVALAAAMTAATGLAVQAGADDDAIPEGTLEGIYTYNDGAKTATWKIYPLCVPTVGDGRVPLHLAVGCKLQVESNGPPGQAGAYRLANGQWTYKTPLLAGTRCSDGSTAGSDEMYQFDVSLRGTYTTAHNAVCGLQPGLEKRAFTLTFVSPLPYPVIHYPLTCQDNPVHLCS</sequence>
<feature type="signal peptide" evidence="1">
    <location>
        <begin position="1"/>
        <end position="30"/>
    </location>
</feature>
<evidence type="ECO:0000313" key="3">
    <source>
        <dbReference type="Proteomes" id="UP000237911"/>
    </source>
</evidence>
<reference evidence="2 3" key="1">
    <citation type="submission" date="2018-02" db="EMBL/GenBank/DDBJ databases">
        <title>Draft genome sequence of Mycobacterium virginiense isolated from mud of a swine farm in Japan.</title>
        <authorList>
            <person name="Ohya K."/>
        </authorList>
    </citation>
    <scope>NUCLEOTIDE SEQUENCE [LARGE SCALE GENOMIC DNA]</scope>
    <source>
        <strain evidence="2 3">GF75</strain>
    </source>
</reference>
<keyword evidence="1" id="KW-0732">Signal</keyword>